<dbReference type="InterPro" id="IPR037069">
    <property type="entry name" value="AcylCoA_DH/ox_N_sf"/>
</dbReference>
<comment type="subcellular location">
    <subcellularLocation>
        <location evidence="2">Peroxisome</location>
    </subcellularLocation>
</comment>
<dbReference type="InterPro" id="IPR002655">
    <property type="entry name" value="Acyl-CoA_oxidase_C"/>
</dbReference>
<keyword evidence="5" id="KW-0285">Flavoprotein</keyword>
<evidence type="ECO:0000313" key="14">
    <source>
        <dbReference type="EnsemblMetazoa" id="SCAU013981-PA"/>
    </source>
</evidence>
<evidence type="ECO:0000259" key="13">
    <source>
        <dbReference type="Pfam" id="PF22924"/>
    </source>
</evidence>
<dbReference type="PANTHER" id="PTHR10909">
    <property type="entry name" value="ELECTRON TRANSPORT OXIDOREDUCTASE"/>
    <property type="match status" value="1"/>
</dbReference>
<dbReference type="Pfam" id="PF22924">
    <property type="entry name" value="ACOX_C_alpha1"/>
    <property type="match status" value="1"/>
</dbReference>
<comment type="pathway">
    <text evidence="3">Lipid metabolism; peroxisomal fatty acid beta-oxidation.</text>
</comment>
<evidence type="ECO:0000313" key="15">
    <source>
        <dbReference type="Proteomes" id="UP000095300"/>
    </source>
</evidence>
<evidence type="ECO:0000259" key="11">
    <source>
        <dbReference type="Pfam" id="PF01756"/>
    </source>
</evidence>
<evidence type="ECO:0000256" key="7">
    <source>
        <dbReference type="ARBA" id="ARBA00022832"/>
    </source>
</evidence>
<comment type="similarity">
    <text evidence="4">Belongs to the acyl-CoA oxidase family.</text>
</comment>
<dbReference type="GO" id="GO:0005777">
    <property type="term" value="C:peroxisome"/>
    <property type="evidence" value="ECO:0007669"/>
    <property type="project" value="UniProtKB-SubCell"/>
</dbReference>
<dbReference type="VEuPathDB" id="VectorBase:SCAU013981"/>
<comment type="cofactor">
    <cofactor evidence="1">
        <name>FAD</name>
        <dbReference type="ChEBI" id="CHEBI:57692"/>
    </cofactor>
</comment>
<dbReference type="Pfam" id="PF14749">
    <property type="entry name" value="Acyl-CoA_ox_N"/>
    <property type="match status" value="2"/>
</dbReference>
<dbReference type="AlphaFoldDB" id="A0A1I8Q563"/>
<evidence type="ECO:0000256" key="8">
    <source>
        <dbReference type="ARBA" id="ARBA00023002"/>
    </source>
</evidence>
<gene>
    <name evidence="14" type="primary">106091132</name>
</gene>
<evidence type="ECO:0000256" key="9">
    <source>
        <dbReference type="ARBA" id="ARBA00023098"/>
    </source>
</evidence>
<dbReference type="STRING" id="35570.A0A1I8Q563"/>
<organism evidence="14 15">
    <name type="scientific">Stomoxys calcitrans</name>
    <name type="common">Stable fly</name>
    <name type="synonym">Conops calcitrans</name>
    <dbReference type="NCBI Taxonomy" id="35570"/>
    <lineage>
        <taxon>Eukaryota</taxon>
        <taxon>Metazoa</taxon>
        <taxon>Ecdysozoa</taxon>
        <taxon>Arthropoda</taxon>
        <taxon>Hexapoda</taxon>
        <taxon>Insecta</taxon>
        <taxon>Pterygota</taxon>
        <taxon>Neoptera</taxon>
        <taxon>Endopterygota</taxon>
        <taxon>Diptera</taxon>
        <taxon>Brachycera</taxon>
        <taxon>Muscomorpha</taxon>
        <taxon>Muscoidea</taxon>
        <taxon>Muscidae</taxon>
        <taxon>Stomoxys</taxon>
    </lineage>
</organism>
<dbReference type="GO" id="GO:0071949">
    <property type="term" value="F:FAD binding"/>
    <property type="evidence" value="ECO:0007669"/>
    <property type="project" value="InterPro"/>
</dbReference>
<dbReference type="Proteomes" id="UP000095300">
    <property type="component" value="Unassembled WGS sequence"/>
</dbReference>
<dbReference type="GO" id="GO:0033540">
    <property type="term" value="P:fatty acid beta-oxidation using acyl-CoA oxidase"/>
    <property type="evidence" value="ECO:0007669"/>
    <property type="project" value="TreeGrafter"/>
</dbReference>
<evidence type="ECO:0000256" key="4">
    <source>
        <dbReference type="ARBA" id="ARBA00006288"/>
    </source>
</evidence>
<name>A0A1I8Q563_STOCA</name>
<dbReference type="SUPFAM" id="SSF56645">
    <property type="entry name" value="Acyl-CoA dehydrogenase NM domain-like"/>
    <property type="match status" value="2"/>
</dbReference>
<dbReference type="InterPro" id="IPR036250">
    <property type="entry name" value="AcylCo_DH-like_C"/>
</dbReference>
<evidence type="ECO:0000256" key="10">
    <source>
        <dbReference type="ARBA" id="ARBA00023140"/>
    </source>
</evidence>
<feature type="domain" description="Acyl-CoA oxidase C-alpha1" evidence="13">
    <location>
        <begin position="619"/>
        <end position="779"/>
    </location>
</feature>
<evidence type="ECO:0000256" key="5">
    <source>
        <dbReference type="ARBA" id="ARBA00022630"/>
    </source>
</evidence>
<dbReference type="Gene3D" id="2.40.110.10">
    <property type="entry name" value="Butyryl-CoA Dehydrogenase, subunit A, domain 2"/>
    <property type="match status" value="2"/>
</dbReference>
<feature type="domain" description="Acyl-coenzyme A oxidase N-terminal" evidence="12">
    <location>
        <begin position="341"/>
        <end position="476"/>
    </location>
</feature>
<dbReference type="GO" id="GO:0003997">
    <property type="term" value="F:acyl-CoA oxidase activity"/>
    <property type="evidence" value="ECO:0007669"/>
    <property type="project" value="InterPro"/>
</dbReference>
<keyword evidence="6" id="KW-0274">FAD</keyword>
<reference evidence="14" key="1">
    <citation type="submission" date="2020-05" db="UniProtKB">
        <authorList>
            <consortium name="EnsemblMetazoa"/>
        </authorList>
    </citation>
    <scope>IDENTIFICATION</scope>
    <source>
        <strain evidence="14">USDA</strain>
    </source>
</reference>
<keyword evidence="15" id="KW-1185">Reference proteome</keyword>
<dbReference type="Pfam" id="PF01756">
    <property type="entry name" value="ACOX"/>
    <property type="match status" value="1"/>
</dbReference>
<dbReference type="FunFam" id="2.40.110.10:FF:000003">
    <property type="entry name" value="Acyl-coenzyme A oxidase"/>
    <property type="match status" value="2"/>
</dbReference>
<evidence type="ECO:0000256" key="1">
    <source>
        <dbReference type="ARBA" id="ARBA00001974"/>
    </source>
</evidence>
<dbReference type="GO" id="GO:0055088">
    <property type="term" value="P:lipid homeostasis"/>
    <property type="evidence" value="ECO:0007669"/>
    <property type="project" value="TreeGrafter"/>
</dbReference>
<evidence type="ECO:0000256" key="3">
    <source>
        <dbReference type="ARBA" id="ARBA00004846"/>
    </source>
</evidence>
<keyword evidence="10" id="KW-0576">Peroxisome</keyword>
<dbReference type="OrthoDB" id="538336at2759"/>
<proteinExistence type="inferred from homology"/>
<dbReference type="Gene3D" id="1.10.540.10">
    <property type="entry name" value="Acyl-CoA dehydrogenase/oxidase, N-terminal domain"/>
    <property type="match status" value="2"/>
</dbReference>
<protein>
    <recommendedName>
        <fullName evidence="16">Acyl-coenzyme A oxidase</fullName>
    </recommendedName>
</protein>
<keyword evidence="8" id="KW-0560">Oxidoreductase</keyword>
<dbReference type="InterPro" id="IPR012258">
    <property type="entry name" value="Acyl-CoA_oxidase"/>
</dbReference>
<dbReference type="InterPro" id="IPR029320">
    <property type="entry name" value="Acyl-CoA_ox_N"/>
</dbReference>
<sequence>MSVNTDLQRERQNATIRSDEFATWWWGGEKELNKRRAMEKLFFDDPQFEDQRSIANMSHKELYEHTAAKAVRFVRKLREFLQQQRTGKRLTPIEEVYEMRIIMAGTLGAALVPQSFPLRLHFTMFLPALINQTTEEQRKQWLDKAWNFDGIIGTYAQTELGHGTYMRGLEARADYDIERGEFVLNSPSLTSYKWWPGGMGQTANMVVLMAQLYIKDKPYGLQPFLVRIRNEQSHEPEPGVDVGSIGPRLGMNGVNNGFLGFKNVRIPLNQMLAKHNQVLADGTFVKGPEPLLLYDTMIFSRVIVVRDVSYNLLQAATIATSSAMSTNTDLHHERQNATICSEDFAVWWAGGEKELSKNRTLEKLFFNDPQFADERPLANMSYKEVYEYSTAKAVRFLRKLREYLREQRKINSKPLTAIEEIYELRRLLAGTLGAALLPQNFSFRLHSAMFLPTLLNQATEEQQKQWLEKAWNFDGIIGSYAQTELGHGTFVRGLETRADYDIERKEFVLNSPTLSAYKWWPGGLGHTANVTVLMAQLYIKDKPYGLQPFLVRIRNEKTHEPEPGVDVGDIGPKIGLNGVNNGFLGLKNVRIPLNQMLAKNNQVLADGTFVKGPEPLLLYGSMVFARVLIIRDVVYNLLQAATIATRYSAVRRQGVETPGQPEIQVLDFLTQQQKLFPQIAKGIFYRMAADYVWDMYRVVNKELDVGNKRNLPELHALTCCLKAVCSEDASKGVEILRKACGGHGFMASANFGNIYANATAACTYEGENTVLLLQAARFLTKSYVGGLKRCVLPRTVAYMRIFTRPKWTADVETLVAYLEKTSMERAKFSFFYMQSNKANPKIANHAGLSLAKAGILHGRAFMARMALDNVRSQILKGRIPKSLQGVIEELLNIFIMDLFLASLDEILHFNYLSAKQVQDIEERYQQALLAFRPNAVAVVDGFDFHDRVLSSTLGCYDGQAYERLMAEARKCDLNTETVNATFESSLKTLTRSNL</sequence>
<dbReference type="Gene3D" id="1.20.140.10">
    <property type="entry name" value="Butyryl-CoA Dehydrogenase, subunit A, domain 3"/>
    <property type="match status" value="2"/>
</dbReference>
<dbReference type="EnsemblMetazoa" id="SCAU013981-RA">
    <property type="protein sequence ID" value="SCAU013981-PA"/>
    <property type="gene ID" value="SCAU013981"/>
</dbReference>
<accession>A0A1I8Q563</accession>
<feature type="domain" description="Acyl-coenzyme A oxidase N-terminal" evidence="12">
    <location>
        <begin position="18"/>
        <end position="151"/>
    </location>
</feature>
<dbReference type="InterPro" id="IPR046373">
    <property type="entry name" value="Acyl-CoA_Oxase/DH_mid-dom_sf"/>
</dbReference>
<evidence type="ECO:0000256" key="2">
    <source>
        <dbReference type="ARBA" id="ARBA00004275"/>
    </source>
</evidence>
<feature type="domain" description="Acyl-CoA oxidase C-terminal" evidence="11">
    <location>
        <begin position="812"/>
        <end position="989"/>
    </location>
</feature>
<keyword evidence="7" id="KW-0276">Fatty acid metabolism</keyword>
<keyword evidence="9" id="KW-0443">Lipid metabolism</keyword>
<dbReference type="InterPro" id="IPR055060">
    <property type="entry name" value="ACOX_C_alpha1"/>
</dbReference>
<dbReference type="SUPFAM" id="SSF47203">
    <property type="entry name" value="Acyl-CoA dehydrogenase C-terminal domain-like"/>
    <property type="match status" value="2"/>
</dbReference>
<dbReference type="InterPro" id="IPR009100">
    <property type="entry name" value="AcylCoA_DH/oxidase_NM_dom_sf"/>
</dbReference>
<dbReference type="PANTHER" id="PTHR10909:SF250">
    <property type="entry name" value="PEROXISOMAL ACYL-COENZYME A OXIDASE 1"/>
    <property type="match status" value="1"/>
</dbReference>
<evidence type="ECO:0008006" key="16">
    <source>
        <dbReference type="Google" id="ProtNLM"/>
    </source>
</evidence>
<evidence type="ECO:0000259" key="12">
    <source>
        <dbReference type="Pfam" id="PF14749"/>
    </source>
</evidence>
<evidence type="ECO:0000256" key="6">
    <source>
        <dbReference type="ARBA" id="ARBA00022827"/>
    </source>
</evidence>
<dbReference type="GO" id="GO:0005504">
    <property type="term" value="F:fatty acid binding"/>
    <property type="evidence" value="ECO:0007669"/>
    <property type="project" value="TreeGrafter"/>
</dbReference>
<dbReference type="FunFam" id="1.20.140.10:FF:000005">
    <property type="entry name" value="Acyl-coenzyme A oxidase"/>
    <property type="match status" value="1"/>
</dbReference>